<feature type="non-terminal residue" evidence="1">
    <location>
        <position position="1"/>
    </location>
</feature>
<protein>
    <submittedName>
        <fullName evidence="1">Thioesterase superfamily protein</fullName>
    </submittedName>
</protein>
<dbReference type="EMBL" id="AUZZ01010908">
    <property type="protein sequence ID" value="EQD28310.1"/>
    <property type="molecule type" value="Genomic_DNA"/>
</dbReference>
<accession>T0ZF58</accession>
<evidence type="ECO:0000313" key="1">
    <source>
        <dbReference type="EMBL" id="EQD28310.1"/>
    </source>
</evidence>
<dbReference type="SUPFAM" id="SSF54637">
    <property type="entry name" value="Thioesterase/thiol ester dehydrase-isomerase"/>
    <property type="match status" value="1"/>
</dbReference>
<dbReference type="AlphaFoldDB" id="T0ZF58"/>
<proteinExistence type="predicted"/>
<organism evidence="1">
    <name type="scientific">mine drainage metagenome</name>
    <dbReference type="NCBI Taxonomy" id="410659"/>
    <lineage>
        <taxon>unclassified sequences</taxon>
        <taxon>metagenomes</taxon>
        <taxon>ecological metagenomes</taxon>
    </lineage>
</organism>
<reference evidence="1" key="1">
    <citation type="submission" date="2013-08" db="EMBL/GenBank/DDBJ databases">
        <authorList>
            <person name="Mendez C."/>
            <person name="Richter M."/>
            <person name="Ferrer M."/>
            <person name="Sanchez J."/>
        </authorList>
    </citation>
    <scope>NUCLEOTIDE SEQUENCE</scope>
</reference>
<name>T0ZF58_9ZZZZ</name>
<gene>
    <name evidence="1" type="ORF">B2A_14991</name>
</gene>
<reference evidence="1" key="2">
    <citation type="journal article" date="2014" name="ISME J.">
        <title>Microbial stratification in low pH oxic and suboxic macroscopic growths along an acid mine drainage.</title>
        <authorList>
            <person name="Mendez-Garcia C."/>
            <person name="Mesa V."/>
            <person name="Sprenger R.R."/>
            <person name="Richter M."/>
            <person name="Diez M.S."/>
            <person name="Solano J."/>
            <person name="Bargiela R."/>
            <person name="Golyshina O.V."/>
            <person name="Manteca A."/>
            <person name="Ramos J.L."/>
            <person name="Gallego J.R."/>
            <person name="Llorente I."/>
            <person name="Martins Dos Santos V.A."/>
            <person name="Jensen O.N."/>
            <person name="Pelaez A.I."/>
            <person name="Sanchez J."/>
            <person name="Ferrer M."/>
        </authorList>
    </citation>
    <scope>NUCLEOTIDE SEQUENCE</scope>
</reference>
<dbReference type="Gene3D" id="3.10.129.10">
    <property type="entry name" value="Hotdog Thioesterase"/>
    <property type="match status" value="1"/>
</dbReference>
<sequence length="155" mass="16052">LNPDHVLLRDFLAGDGTPRPFDANPLARGLATQLLAADARQGSVTLGFMPGPQFLQGNGCVQGGIVAAMLDFALAVLTRLAPGQSHSTASFSVDLLRPTLVGSYIAQGRIQRLGSRLAFADASLALGDGGELVGTATGVMSLRQGPKRTQAASRR</sequence>
<dbReference type="CDD" id="cd03443">
    <property type="entry name" value="PaaI_thioesterase"/>
    <property type="match status" value="1"/>
</dbReference>
<dbReference type="InterPro" id="IPR029069">
    <property type="entry name" value="HotDog_dom_sf"/>
</dbReference>
<comment type="caution">
    <text evidence="1">The sequence shown here is derived from an EMBL/GenBank/DDBJ whole genome shotgun (WGS) entry which is preliminary data.</text>
</comment>